<keyword evidence="3" id="KW-0653">Protein transport</keyword>
<dbReference type="GO" id="GO:0006869">
    <property type="term" value="P:lipid transport"/>
    <property type="evidence" value="ECO:0007669"/>
    <property type="project" value="UniProtKB-UniRule"/>
</dbReference>
<dbReference type="GO" id="GO:0032456">
    <property type="term" value="P:endocytic recycling"/>
    <property type="evidence" value="ECO:0007669"/>
    <property type="project" value="TreeGrafter"/>
</dbReference>
<dbReference type="GO" id="GO:0007030">
    <property type="term" value="P:Golgi organization"/>
    <property type="evidence" value="ECO:0007669"/>
    <property type="project" value="UniProtKB-UniRule"/>
</dbReference>
<dbReference type="InterPro" id="IPR014812">
    <property type="entry name" value="Vps51"/>
</dbReference>
<dbReference type="GO" id="GO:0007041">
    <property type="term" value="P:lysosomal transport"/>
    <property type="evidence" value="ECO:0007669"/>
    <property type="project" value="TreeGrafter"/>
</dbReference>
<keyword evidence="5" id="KW-1185">Reference proteome</keyword>
<organism evidence="4">
    <name type="scientific">Notodromas monacha</name>
    <dbReference type="NCBI Taxonomy" id="399045"/>
    <lineage>
        <taxon>Eukaryota</taxon>
        <taxon>Metazoa</taxon>
        <taxon>Ecdysozoa</taxon>
        <taxon>Arthropoda</taxon>
        <taxon>Crustacea</taxon>
        <taxon>Oligostraca</taxon>
        <taxon>Ostracoda</taxon>
        <taxon>Podocopa</taxon>
        <taxon>Podocopida</taxon>
        <taxon>Cypridocopina</taxon>
        <taxon>Cypridoidea</taxon>
        <taxon>Cyprididae</taxon>
        <taxon>Notodromas</taxon>
    </lineage>
</organism>
<evidence type="ECO:0000256" key="1">
    <source>
        <dbReference type="ARBA" id="ARBA00006080"/>
    </source>
</evidence>
<comment type="subcellular location">
    <subcellularLocation>
        <location evidence="3">Golgi apparatus</location>
        <location evidence="3">trans-Golgi network</location>
    </subcellularLocation>
</comment>
<comment type="similarity">
    <text evidence="1 3">Belongs to the VPS51 family.</text>
</comment>
<accession>A0A7R9BTU2</accession>
<dbReference type="OrthoDB" id="203678at2759"/>
<proteinExistence type="inferred from homology"/>
<comment type="subunit">
    <text evidence="3">Component of the Golgi-associated retrograde protein (GARP) complex.</text>
</comment>
<dbReference type="AlphaFoldDB" id="A0A7R9BTU2"/>
<dbReference type="PANTHER" id="PTHR15954:SF4">
    <property type="entry name" value="VACUOLAR PROTEIN SORTING-ASSOCIATED PROTEIN 51 HOMOLOG"/>
    <property type="match status" value="1"/>
</dbReference>
<gene>
    <name evidence="4" type="ORF">NMOB1V02_LOCUS7537</name>
</gene>
<protein>
    <recommendedName>
        <fullName evidence="2 3">Vacuolar protein sorting-associated protein 51 homolog</fullName>
    </recommendedName>
</protein>
<dbReference type="GO" id="GO:1990745">
    <property type="term" value="C:EARP complex"/>
    <property type="evidence" value="ECO:0007669"/>
    <property type="project" value="TreeGrafter"/>
</dbReference>
<dbReference type="Pfam" id="PF08700">
    <property type="entry name" value="VPS51_Exo84_N"/>
    <property type="match status" value="1"/>
</dbReference>
<dbReference type="EMBL" id="OA883873">
    <property type="protein sequence ID" value="CAD7279873.1"/>
    <property type="molecule type" value="Genomic_DNA"/>
</dbReference>
<evidence type="ECO:0000256" key="2">
    <source>
        <dbReference type="ARBA" id="ARBA00016122"/>
    </source>
</evidence>
<keyword evidence="3" id="KW-0813">Transport</keyword>
<dbReference type="GO" id="GO:0042147">
    <property type="term" value="P:retrograde transport, endosome to Golgi"/>
    <property type="evidence" value="ECO:0007669"/>
    <property type="project" value="UniProtKB-UniRule"/>
</dbReference>
<dbReference type="GO" id="GO:0005829">
    <property type="term" value="C:cytosol"/>
    <property type="evidence" value="ECO:0007669"/>
    <property type="project" value="GOC"/>
</dbReference>
<evidence type="ECO:0000313" key="5">
    <source>
        <dbReference type="Proteomes" id="UP000678499"/>
    </source>
</evidence>
<dbReference type="GO" id="GO:0000938">
    <property type="term" value="C:GARP complex"/>
    <property type="evidence" value="ECO:0007669"/>
    <property type="project" value="UniProtKB-UniRule"/>
</dbReference>
<dbReference type="GO" id="GO:0015031">
    <property type="term" value="P:protein transport"/>
    <property type="evidence" value="ECO:0007669"/>
    <property type="project" value="UniProtKB-UniRule"/>
</dbReference>
<dbReference type="PANTHER" id="PTHR15954">
    <property type="entry name" value="VACUOLAR PROTEIN SORTING-ASSOCIATED PROTEIN 51 HOMOLOG"/>
    <property type="match status" value="1"/>
</dbReference>
<dbReference type="GO" id="GO:0048193">
    <property type="term" value="P:Golgi vesicle transport"/>
    <property type="evidence" value="ECO:0007669"/>
    <property type="project" value="TreeGrafter"/>
</dbReference>
<dbReference type="EMBL" id="CAJPEX010001836">
    <property type="protein sequence ID" value="CAG0920025.1"/>
    <property type="molecule type" value="Genomic_DNA"/>
</dbReference>
<reference evidence="4" key="1">
    <citation type="submission" date="2020-11" db="EMBL/GenBank/DDBJ databases">
        <authorList>
            <person name="Tran Van P."/>
        </authorList>
    </citation>
    <scope>NUCLEOTIDE SEQUENCE</scope>
</reference>
<dbReference type="GO" id="GO:0016020">
    <property type="term" value="C:membrane"/>
    <property type="evidence" value="ECO:0007669"/>
    <property type="project" value="TreeGrafter"/>
</dbReference>
<dbReference type="Proteomes" id="UP000678499">
    <property type="component" value="Unassembled WGS sequence"/>
</dbReference>
<comment type="function">
    <text evidence="3">Acts as component of the GARP complex that is involved in retrograde transport from early and late endosomes to the trans-Golgi network (TGN).</text>
</comment>
<evidence type="ECO:0000256" key="3">
    <source>
        <dbReference type="RuleBase" id="RU368010"/>
    </source>
</evidence>
<sequence>MSRFRDEGPALDLNSPNFSPAEYELSLHQVMDREKEVFKGIQALDSEMQTLVYEKYNKFIVASDTICKATPVDLKKLCSQLIKLEQDPVQVADLFLDAAKAGQLSISMSELEAQLTEAEKCNNAEDFDASIIHSCPTRILTSSISTICGTGVYKFPEPNQIACEKLKILVDALMKRYLLCVEKRAAIEACRDPKGSCDILVEGLDRFHRRLQGLSQLVPGTDFGR</sequence>
<name>A0A7R9BTU2_9CRUS</name>
<evidence type="ECO:0000313" key="4">
    <source>
        <dbReference type="EMBL" id="CAD7279873.1"/>
    </source>
</evidence>
<keyword evidence="3" id="KW-0445">Lipid transport</keyword>
<keyword evidence="3" id="KW-0333">Golgi apparatus</keyword>